<feature type="region of interest" description="Disordered" evidence="1">
    <location>
        <begin position="48"/>
        <end position="69"/>
    </location>
</feature>
<proteinExistence type="predicted"/>
<dbReference type="EMBL" id="GIFC01014101">
    <property type="protein sequence ID" value="MXU96184.1"/>
    <property type="molecule type" value="Transcribed_RNA"/>
</dbReference>
<accession>A0A6B0V2Z9</accession>
<evidence type="ECO:0000313" key="2">
    <source>
        <dbReference type="EMBL" id="MXU96184.1"/>
    </source>
</evidence>
<organism evidence="2">
    <name type="scientific">Ixodes ricinus</name>
    <name type="common">Common tick</name>
    <name type="synonym">Acarus ricinus</name>
    <dbReference type="NCBI Taxonomy" id="34613"/>
    <lineage>
        <taxon>Eukaryota</taxon>
        <taxon>Metazoa</taxon>
        <taxon>Ecdysozoa</taxon>
        <taxon>Arthropoda</taxon>
        <taxon>Chelicerata</taxon>
        <taxon>Arachnida</taxon>
        <taxon>Acari</taxon>
        <taxon>Parasitiformes</taxon>
        <taxon>Ixodida</taxon>
        <taxon>Ixodoidea</taxon>
        <taxon>Ixodidae</taxon>
        <taxon>Ixodinae</taxon>
        <taxon>Ixodes</taxon>
    </lineage>
</organism>
<sequence length="208" mass="22245">MGGRRLLSRWTASSISCWMATTPGTIWCSARTCSSVTPLSWHTLSTKRPTNFTTPAPTASQASSSPKPLSPSALSVSAMLLVTMLLEFERPSTLMSGEALRLASRGTRRAAIRLAKWIAWLYTVDSSRLASSSSSSLDSEPFCWMRICSAAISRALGSGALERIAGRRLHRSKLALGASILDQLLVESLLSRGLSGGVFCFPGALFGC</sequence>
<dbReference type="AlphaFoldDB" id="A0A6B0V2Z9"/>
<feature type="compositionally biased region" description="Low complexity" evidence="1">
    <location>
        <begin position="53"/>
        <end position="69"/>
    </location>
</feature>
<evidence type="ECO:0000256" key="1">
    <source>
        <dbReference type="SAM" id="MobiDB-lite"/>
    </source>
</evidence>
<name>A0A6B0V2Z9_IXORI</name>
<reference evidence="2" key="1">
    <citation type="submission" date="2019-12" db="EMBL/GenBank/DDBJ databases">
        <title>An insight into the sialome of adult female Ixodes ricinus ticks feeding for 6 days.</title>
        <authorList>
            <person name="Perner J."/>
            <person name="Ribeiro J.M.C."/>
        </authorList>
    </citation>
    <scope>NUCLEOTIDE SEQUENCE</scope>
    <source>
        <strain evidence="2">Semi-engorged</strain>
        <tissue evidence="2">Salivary glands</tissue>
    </source>
</reference>
<protein>
    <submittedName>
        <fullName evidence="2">Uncharacterized protein</fullName>
    </submittedName>
</protein>